<dbReference type="STRING" id="4540.A0A3L6PUE4"/>
<keyword evidence="2" id="KW-1185">Reference proteome</keyword>
<evidence type="ECO:0000313" key="1">
    <source>
        <dbReference type="EMBL" id="RLM61906.1"/>
    </source>
</evidence>
<evidence type="ECO:0000313" key="2">
    <source>
        <dbReference type="Proteomes" id="UP000275267"/>
    </source>
</evidence>
<dbReference type="AlphaFoldDB" id="A0A3L6PUE4"/>
<dbReference type="EMBL" id="PQIB02000016">
    <property type="protein sequence ID" value="RLM61906.1"/>
    <property type="molecule type" value="Genomic_DNA"/>
</dbReference>
<gene>
    <name evidence="1" type="ORF">C2845_PM14G20110</name>
</gene>
<organism evidence="1 2">
    <name type="scientific">Panicum miliaceum</name>
    <name type="common">Proso millet</name>
    <name type="synonym">Broomcorn millet</name>
    <dbReference type="NCBI Taxonomy" id="4540"/>
    <lineage>
        <taxon>Eukaryota</taxon>
        <taxon>Viridiplantae</taxon>
        <taxon>Streptophyta</taxon>
        <taxon>Embryophyta</taxon>
        <taxon>Tracheophyta</taxon>
        <taxon>Spermatophyta</taxon>
        <taxon>Magnoliopsida</taxon>
        <taxon>Liliopsida</taxon>
        <taxon>Poales</taxon>
        <taxon>Poaceae</taxon>
        <taxon>PACMAD clade</taxon>
        <taxon>Panicoideae</taxon>
        <taxon>Panicodae</taxon>
        <taxon>Paniceae</taxon>
        <taxon>Panicinae</taxon>
        <taxon>Panicum</taxon>
        <taxon>Panicum sect. Panicum</taxon>
    </lineage>
</organism>
<reference evidence="2" key="1">
    <citation type="journal article" date="2019" name="Nat. Commun.">
        <title>The genome of broomcorn millet.</title>
        <authorList>
            <person name="Zou C."/>
            <person name="Miki D."/>
            <person name="Li D."/>
            <person name="Tang Q."/>
            <person name="Xiao L."/>
            <person name="Rajput S."/>
            <person name="Deng P."/>
            <person name="Jia W."/>
            <person name="Huang R."/>
            <person name="Zhang M."/>
            <person name="Sun Y."/>
            <person name="Hu J."/>
            <person name="Fu X."/>
            <person name="Schnable P.S."/>
            <person name="Li F."/>
            <person name="Zhang H."/>
            <person name="Feng B."/>
            <person name="Zhu X."/>
            <person name="Liu R."/>
            <person name="Schnable J.C."/>
            <person name="Zhu J.-K."/>
            <person name="Zhang H."/>
        </authorList>
    </citation>
    <scope>NUCLEOTIDE SEQUENCE [LARGE SCALE GENOMIC DNA]</scope>
</reference>
<name>A0A3L6PUE4_PANMI</name>
<accession>A0A3L6PUE4</accession>
<sequence length="67" mass="8169">MGKMMYELRRKWAATFTRGRHFLGMQSNQRSESLNSRLHNHLDRKMSMVDLVEHYEYKYTDMARKSL</sequence>
<protein>
    <submittedName>
        <fullName evidence="1">Uncharacterized protein</fullName>
    </submittedName>
</protein>
<dbReference type="Proteomes" id="UP000275267">
    <property type="component" value="Unassembled WGS sequence"/>
</dbReference>
<comment type="caution">
    <text evidence="1">The sequence shown here is derived from an EMBL/GenBank/DDBJ whole genome shotgun (WGS) entry which is preliminary data.</text>
</comment>
<proteinExistence type="predicted"/>
<dbReference type="OrthoDB" id="680388at2759"/>